<evidence type="ECO:0000313" key="4">
    <source>
        <dbReference type="Proteomes" id="UP000772434"/>
    </source>
</evidence>
<evidence type="ECO:0000256" key="1">
    <source>
        <dbReference type="SAM" id="MobiDB-lite"/>
    </source>
</evidence>
<sequence>MYSSFNSLQVFFLLAVTHVASGYRTHDHSTDLAQPHRVPKAFMRSDMPSENIPELDTRDILFNVVSPPVIMPENTMYSHSASSIAYVDGFGFDEAVVVLRFQRDLANSPATLLSNRRPSLANRQIHNADYSSSSSSPPSSLPSSNSTSESSAPPSAPKSNPEPSPKQAEEDGQNGNHHSSHNPSEPSEAHDSPNRSSLGNRRLPRAAAMRRFPSLSESIPPQIDREENDAESNASAVGRRMNSVLGPQDDEKATGDGGEPKDTANDDSNSDAAQQVNRRVSFRFRR</sequence>
<keyword evidence="2" id="KW-0732">Signal</keyword>
<feature type="chain" id="PRO_5040150313" evidence="2">
    <location>
        <begin position="23"/>
        <end position="286"/>
    </location>
</feature>
<protein>
    <submittedName>
        <fullName evidence="3">Uncharacterized protein</fullName>
    </submittedName>
</protein>
<feature type="compositionally biased region" description="Low complexity" evidence="1">
    <location>
        <begin position="266"/>
        <end position="275"/>
    </location>
</feature>
<feature type="region of interest" description="Disordered" evidence="1">
    <location>
        <begin position="128"/>
        <end position="286"/>
    </location>
</feature>
<proteinExistence type="predicted"/>
<feature type="compositionally biased region" description="Basic and acidic residues" evidence="1">
    <location>
        <begin position="249"/>
        <end position="264"/>
    </location>
</feature>
<accession>A0A9P5PDF2</accession>
<comment type="caution">
    <text evidence="3">The sequence shown here is derived from an EMBL/GenBank/DDBJ whole genome shotgun (WGS) entry which is preliminary data.</text>
</comment>
<feature type="signal peptide" evidence="2">
    <location>
        <begin position="1"/>
        <end position="22"/>
    </location>
</feature>
<name>A0A9P5PDF2_9AGAR</name>
<keyword evidence="4" id="KW-1185">Reference proteome</keyword>
<reference evidence="3" key="1">
    <citation type="submission" date="2020-11" db="EMBL/GenBank/DDBJ databases">
        <authorList>
            <consortium name="DOE Joint Genome Institute"/>
            <person name="Ahrendt S."/>
            <person name="Riley R."/>
            <person name="Andreopoulos W."/>
            <person name="Labutti K."/>
            <person name="Pangilinan J."/>
            <person name="Ruiz-Duenas F.J."/>
            <person name="Barrasa J.M."/>
            <person name="Sanchez-Garcia M."/>
            <person name="Camarero S."/>
            <person name="Miyauchi S."/>
            <person name="Serrano A."/>
            <person name="Linde D."/>
            <person name="Babiker R."/>
            <person name="Drula E."/>
            <person name="Ayuso-Fernandez I."/>
            <person name="Pacheco R."/>
            <person name="Padilla G."/>
            <person name="Ferreira P."/>
            <person name="Barriuso J."/>
            <person name="Kellner H."/>
            <person name="Castanera R."/>
            <person name="Alfaro M."/>
            <person name="Ramirez L."/>
            <person name="Pisabarro A.G."/>
            <person name="Kuo A."/>
            <person name="Tritt A."/>
            <person name="Lipzen A."/>
            <person name="He G."/>
            <person name="Yan M."/>
            <person name="Ng V."/>
            <person name="Cullen D."/>
            <person name="Martin F."/>
            <person name="Rosso M.-N."/>
            <person name="Henrissat B."/>
            <person name="Hibbett D."/>
            <person name="Martinez A.T."/>
            <person name="Grigoriev I.V."/>
        </authorList>
    </citation>
    <scope>NUCLEOTIDE SEQUENCE</scope>
    <source>
        <strain evidence="3">AH 40177</strain>
    </source>
</reference>
<feature type="compositionally biased region" description="Low complexity" evidence="1">
    <location>
        <begin position="131"/>
        <end position="153"/>
    </location>
</feature>
<evidence type="ECO:0000256" key="2">
    <source>
        <dbReference type="SAM" id="SignalP"/>
    </source>
</evidence>
<evidence type="ECO:0000313" key="3">
    <source>
        <dbReference type="EMBL" id="KAF9061301.1"/>
    </source>
</evidence>
<dbReference type="EMBL" id="JADNRY010000207">
    <property type="protein sequence ID" value="KAF9061301.1"/>
    <property type="molecule type" value="Genomic_DNA"/>
</dbReference>
<dbReference type="OrthoDB" id="3020501at2759"/>
<organism evidence="3 4">
    <name type="scientific">Rhodocollybia butyracea</name>
    <dbReference type="NCBI Taxonomy" id="206335"/>
    <lineage>
        <taxon>Eukaryota</taxon>
        <taxon>Fungi</taxon>
        <taxon>Dikarya</taxon>
        <taxon>Basidiomycota</taxon>
        <taxon>Agaricomycotina</taxon>
        <taxon>Agaricomycetes</taxon>
        <taxon>Agaricomycetidae</taxon>
        <taxon>Agaricales</taxon>
        <taxon>Marasmiineae</taxon>
        <taxon>Omphalotaceae</taxon>
        <taxon>Rhodocollybia</taxon>
    </lineage>
</organism>
<feature type="compositionally biased region" description="Pro residues" evidence="1">
    <location>
        <begin position="154"/>
        <end position="164"/>
    </location>
</feature>
<gene>
    <name evidence="3" type="ORF">BDP27DRAFT_1406759</name>
</gene>
<dbReference type="Proteomes" id="UP000772434">
    <property type="component" value="Unassembled WGS sequence"/>
</dbReference>
<dbReference type="AlphaFoldDB" id="A0A9P5PDF2"/>